<dbReference type="PANTHER" id="PTHR23077:SF171">
    <property type="entry name" value="NUCLEAR VALOSIN-CONTAINING PROTEIN-LIKE"/>
    <property type="match status" value="1"/>
</dbReference>
<reference evidence="4 5" key="1">
    <citation type="submission" date="2021-06" db="EMBL/GenBank/DDBJ databases">
        <title>Genome-based taxonomic framework of Microbacterium strains isolated from marine environment, the description of four new species and reclassification of four preexisting species.</title>
        <authorList>
            <person name="Lee S.D."/>
            <person name="Kim S.-M."/>
            <person name="Byeon Y.-S."/>
            <person name="Yang H.L."/>
            <person name="Kim I.S."/>
        </authorList>
    </citation>
    <scope>NUCLEOTIDE SEQUENCE [LARGE SCALE GENOMIC DNA]</scope>
    <source>
        <strain evidence="4 5">KACC 20514</strain>
    </source>
</reference>
<evidence type="ECO:0000256" key="1">
    <source>
        <dbReference type="ARBA" id="ARBA00022741"/>
    </source>
</evidence>
<dbReference type="SMART" id="SM00382">
    <property type="entry name" value="AAA"/>
    <property type="match status" value="1"/>
</dbReference>
<accession>A0AAJ2HNM4</accession>
<dbReference type="FunFam" id="3.40.50.300:FF:000012">
    <property type="entry name" value="Transitional endoplasmic reticulum ATPase"/>
    <property type="match status" value="1"/>
</dbReference>
<feature type="domain" description="AAA+ ATPase" evidence="3">
    <location>
        <begin position="160"/>
        <end position="297"/>
    </location>
</feature>
<evidence type="ECO:0000313" key="5">
    <source>
        <dbReference type="Proteomes" id="UP001183582"/>
    </source>
</evidence>
<dbReference type="GO" id="GO:0005524">
    <property type="term" value="F:ATP binding"/>
    <property type="evidence" value="ECO:0007669"/>
    <property type="project" value="UniProtKB-KW"/>
</dbReference>
<organism evidence="4 5">
    <name type="scientific">Microbacterium aurantiacum</name>
    <dbReference type="NCBI Taxonomy" id="162393"/>
    <lineage>
        <taxon>Bacteria</taxon>
        <taxon>Bacillati</taxon>
        <taxon>Actinomycetota</taxon>
        <taxon>Actinomycetes</taxon>
        <taxon>Micrococcales</taxon>
        <taxon>Microbacteriaceae</taxon>
        <taxon>Microbacterium</taxon>
    </lineage>
</organism>
<evidence type="ECO:0000259" key="3">
    <source>
        <dbReference type="SMART" id="SM00382"/>
    </source>
</evidence>
<name>A0AAJ2HNM4_9MICO</name>
<dbReference type="InterPro" id="IPR003593">
    <property type="entry name" value="AAA+_ATPase"/>
</dbReference>
<dbReference type="Gene3D" id="1.10.8.60">
    <property type="match status" value="1"/>
</dbReference>
<sequence length="381" mass="42049">MQSGGAARVSATQYLAVDPGDTVLIGESSWQVVPDDVWFDERSIGIVRLIEKKGVLLETALGLRFLRKVPRKKLNLVPGNTVEFDDFHGVTRVVSDTPIRARDSGVEQDVLKEYLVKHDPENGPTFDSFGGYHDVRARAVELIETQLNRKDALDEMGARPVKGIIFTGPPGTGKTHLARVIAHESKATFFLVSGPSIVSKWLGDSEDTLRRIFEAAASEERAIVFFDEIDSIAERRTDDSHEASKRLVAQLLTLMDGFDQKHSNVVVIAATNRIEQVEPALLRPGRFDWEIPFGLPTAQDRLEILQVRAKELKTTGDLPLAEVASMTDGWSAARLNSIWTEAGLVAAGDGRKSIADEDVAQAFERVQSRASREMNEVDHVA</sequence>
<dbReference type="AlphaFoldDB" id="A0AAJ2HNM4"/>
<proteinExistence type="predicted"/>
<dbReference type="Gene3D" id="3.40.50.300">
    <property type="entry name" value="P-loop containing nucleotide triphosphate hydrolases"/>
    <property type="match status" value="1"/>
</dbReference>
<dbReference type="InterPro" id="IPR003959">
    <property type="entry name" value="ATPase_AAA_core"/>
</dbReference>
<dbReference type="GO" id="GO:0016887">
    <property type="term" value="F:ATP hydrolysis activity"/>
    <property type="evidence" value="ECO:0007669"/>
    <property type="project" value="InterPro"/>
</dbReference>
<dbReference type="InterPro" id="IPR041569">
    <property type="entry name" value="AAA_lid_3"/>
</dbReference>
<dbReference type="SUPFAM" id="SSF52540">
    <property type="entry name" value="P-loop containing nucleoside triphosphate hydrolases"/>
    <property type="match status" value="1"/>
</dbReference>
<dbReference type="Pfam" id="PF17862">
    <property type="entry name" value="AAA_lid_3"/>
    <property type="match status" value="1"/>
</dbReference>
<protein>
    <submittedName>
        <fullName evidence="4">AAA family ATPase</fullName>
    </submittedName>
</protein>
<dbReference type="EMBL" id="JAHWXH010000003">
    <property type="protein sequence ID" value="MDS0246458.1"/>
    <property type="molecule type" value="Genomic_DNA"/>
</dbReference>
<dbReference type="Pfam" id="PF00004">
    <property type="entry name" value="AAA"/>
    <property type="match status" value="1"/>
</dbReference>
<keyword evidence="1" id="KW-0547">Nucleotide-binding</keyword>
<dbReference type="InterPro" id="IPR027417">
    <property type="entry name" value="P-loop_NTPase"/>
</dbReference>
<dbReference type="Proteomes" id="UP001183582">
    <property type="component" value="Unassembled WGS sequence"/>
</dbReference>
<comment type="caution">
    <text evidence="4">The sequence shown here is derived from an EMBL/GenBank/DDBJ whole genome shotgun (WGS) entry which is preliminary data.</text>
</comment>
<keyword evidence="2" id="KW-0067">ATP-binding</keyword>
<dbReference type="PANTHER" id="PTHR23077">
    <property type="entry name" value="AAA-FAMILY ATPASE"/>
    <property type="match status" value="1"/>
</dbReference>
<evidence type="ECO:0000313" key="4">
    <source>
        <dbReference type="EMBL" id="MDS0246458.1"/>
    </source>
</evidence>
<gene>
    <name evidence="4" type="ORF">KZC50_12710</name>
</gene>
<evidence type="ECO:0000256" key="2">
    <source>
        <dbReference type="ARBA" id="ARBA00022840"/>
    </source>
</evidence>
<dbReference type="InterPro" id="IPR050168">
    <property type="entry name" value="AAA_ATPase_domain"/>
</dbReference>